<evidence type="ECO:0000313" key="2">
    <source>
        <dbReference type="EMBL" id="KAK6516660.1"/>
    </source>
</evidence>
<feature type="compositionally biased region" description="Basic and acidic residues" evidence="1">
    <location>
        <begin position="68"/>
        <end position="87"/>
    </location>
</feature>
<sequence length="111" mass="12970">MRVNRVPLITRSSISQDGAFQPTTKRGRRKTGKQGKQASKLRRTRGQPVDDDKEKRRKGMGWNGRALEGGREEKRREEKRRGRRKMEDGRIRIGWMWMWMGGRALDGMDDG</sequence>
<feature type="compositionally biased region" description="Basic residues" evidence="1">
    <location>
        <begin position="25"/>
        <end position="45"/>
    </location>
</feature>
<feature type="region of interest" description="Disordered" evidence="1">
    <location>
        <begin position="1"/>
        <end position="87"/>
    </location>
</feature>
<keyword evidence="3" id="KW-1185">Reference proteome</keyword>
<dbReference type="EMBL" id="JAVHJM010000003">
    <property type="protein sequence ID" value="KAK6516660.1"/>
    <property type="molecule type" value="Genomic_DNA"/>
</dbReference>
<dbReference type="AlphaFoldDB" id="A0AAN8RV98"/>
<evidence type="ECO:0000256" key="1">
    <source>
        <dbReference type="SAM" id="MobiDB-lite"/>
    </source>
</evidence>
<evidence type="ECO:0000313" key="3">
    <source>
        <dbReference type="Proteomes" id="UP001307849"/>
    </source>
</evidence>
<gene>
    <name evidence="2" type="ORF">TWF506_006555</name>
</gene>
<comment type="caution">
    <text evidence="2">The sequence shown here is derived from an EMBL/GenBank/DDBJ whole genome shotgun (WGS) entry which is preliminary data.</text>
</comment>
<reference evidence="2 3" key="1">
    <citation type="submission" date="2019-10" db="EMBL/GenBank/DDBJ databases">
        <authorList>
            <person name="Palmer J.M."/>
        </authorList>
    </citation>
    <scope>NUCLEOTIDE SEQUENCE [LARGE SCALE GENOMIC DNA]</scope>
    <source>
        <strain evidence="2 3">TWF506</strain>
    </source>
</reference>
<dbReference type="Proteomes" id="UP001307849">
    <property type="component" value="Unassembled WGS sequence"/>
</dbReference>
<protein>
    <submittedName>
        <fullName evidence="2">Uncharacterized protein</fullName>
    </submittedName>
</protein>
<organism evidence="2 3">
    <name type="scientific">Arthrobotrys conoides</name>
    <dbReference type="NCBI Taxonomy" id="74498"/>
    <lineage>
        <taxon>Eukaryota</taxon>
        <taxon>Fungi</taxon>
        <taxon>Dikarya</taxon>
        <taxon>Ascomycota</taxon>
        <taxon>Pezizomycotina</taxon>
        <taxon>Orbiliomycetes</taxon>
        <taxon>Orbiliales</taxon>
        <taxon>Orbiliaceae</taxon>
        <taxon>Arthrobotrys</taxon>
    </lineage>
</organism>
<proteinExistence type="predicted"/>
<name>A0AAN8RV98_9PEZI</name>
<accession>A0AAN8RV98</accession>